<reference evidence="2 3" key="1">
    <citation type="submission" date="2020-03" db="EMBL/GenBank/DDBJ databases">
        <title>Whole genome shotgun sequence of Phytohabitans suffuscus NBRC 105367.</title>
        <authorList>
            <person name="Komaki H."/>
            <person name="Tamura T."/>
        </authorList>
    </citation>
    <scope>NUCLEOTIDE SEQUENCE [LARGE SCALE GENOMIC DNA]</scope>
    <source>
        <strain evidence="2 3">NBRC 105367</strain>
    </source>
</reference>
<evidence type="ECO:0000313" key="2">
    <source>
        <dbReference type="EMBL" id="BCB84900.1"/>
    </source>
</evidence>
<dbReference type="RefSeq" id="WP_173156294.1">
    <property type="nucleotide sequence ID" value="NZ_AP022871.1"/>
</dbReference>
<dbReference type="AlphaFoldDB" id="A0A6F8YFQ4"/>
<dbReference type="EMBL" id="AP022871">
    <property type="protein sequence ID" value="BCB84900.1"/>
    <property type="molecule type" value="Genomic_DNA"/>
</dbReference>
<dbReference type="KEGG" id="psuu:Psuf_022130"/>
<gene>
    <name evidence="2" type="ORF">Psuf_022130</name>
</gene>
<keyword evidence="3" id="KW-1185">Reference proteome</keyword>
<feature type="region of interest" description="Disordered" evidence="1">
    <location>
        <begin position="1"/>
        <end position="21"/>
    </location>
</feature>
<reference evidence="2 3" key="2">
    <citation type="submission" date="2020-03" db="EMBL/GenBank/DDBJ databases">
        <authorList>
            <person name="Ichikawa N."/>
            <person name="Kimura A."/>
            <person name="Kitahashi Y."/>
            <person name="Uohara A."/>
        </authorList>
    </citation>
    <scope>NUCLEOTIDE SEQUENCE [LARGE SCALE GENOMIC DNA]</scope>
    <source>
        <strain evidence="2 3">NBRC 105367</strain>
    </source>
</reference>
<proteinExistence type="predicted"/>
<protein>
    <submittedName>
        <fullName evidence="2">Uncharacterized protein</fullName>
    </submittedName>
</protein>
<evidence type="ECO:0000313" key="3">
    <source>
        <dbReference type="Proteomes" id="UP000503011"/>
    </source>
</evidence>
<accession>A0A6F8YFQ4</accession>
<organism evidence="2 3">
    <name type="scientific">Phytohabitans suffuscus</name>
    <dbReference type="NCBI Taxonomy" id="624315"/>
    <lineage>
        <taxon>Bacteria</taxon>
        <taxon>Bacillati</taxon>
        <taxon>Actinomycetota</taxon>
        <taxon>Actinomycetes</taxon>
        <taxon>Micromonosporales</taxon>
        <taxon>Micromonosporaceae</taxon>
    </lineage>
</organism>
<sequence length="177" mass="19336">MAAAIQRSHPGRRAPTDGGGGDAVARELHRLIAVRGKPPTFRQFAKPAAGAANHWFNGDLAKLYTAIGEKAPAMTRRVDLLPTSADEFVNAVYVAIGGQYYDDELYTSDPDAVDRYGEIARLAARSIYYLQIAEATGRQPEPAEFGVKNYEWTWAGGLERGWPLLEQAISRASIGRT</sequence>
<dbReference type="Proteomes" id="UP000503011">
    <property type="component" value="Chromosome"/>
</dbReference>
<name>A0A6F8YFQ4_9ACTN</name>
<evidence type="ECO:0000256" key="1">
    <source>
        <dbReference type="SAM" id="MobiDB-lite"/>
    </source>
</evidence>